<reference evidence="1 2" key="2">
    <citation type="submission" date="2019-08" db="EMBL/GenBank/DDBJ databases">
        <authorList>
            <person name="Henke P."/>
        </authorList>
    </citation>
    <scope>NUCLEOTIDE SEQUENCE [LARGE SCALE GENOMIC DNA]</scope>
    <source>
        <strain evidence="1">Phe10_nw2017</strain>
    </source>
</reference>
<gene>
    <name evidence="1" type="ORF">E3A20_17100</name>
</gene>
<evidence type="ECO:0000313" key="2">
    <source>
        <dbReference type="Proteomes" id="UP000321083"/>
    </source>
</evidence>
<reference evidence="1 2" key="1">
    <citation type="submission" date="2019-08" db="EMBL/GenBank/DDBJ databases">
        <title>100 year-old enigma solved: identification of Planctomyces bekefii, the type genus and species of the phylum Planctomycetes.</title>
        <authorList>
            <person name="Svetlana D.N."/>
            <person name="Overmann J."/>
        </authorList>
    </citation>
    <scope>NUCLEOTIDE SEQUENCE [LARGE SCALE GENOMIC DNA]</scope>
    <source>
        <strain evidence="1">Phe10_nw2017</strain>
    </source>
</reference>
<keyword evidence="2" id="KW-1185">Reference proteome</keyword>
<evidence type="ECO:0000313" key="1">
    <source>
        <dbReference type="EMBL" id="TWW09162.1"/>
    </source>
</evidence>
<name>A0A5C6M589_9PLAN</name>
<protein>
    <submittedName>
        <fullName evidence="1">Uncharacterized protein</fullName>
    </submittedName>
</protein>
<dbReference type="AlphaFoldDB" id="A0A5C6M589"/>
<proteinExistence type="predicted"/>
<dbReference type="EMBL" id="SRHE01000363">
    <property type="protein sequence ID" value="TWW09162.1"/>
    <property type="molecule type" value="Genomic_DNA"/>
</dbReference>
<accession>A0A5C6M589</accession>
<sequence length="218" mass="24394">MHLHRLGAAKAQSISFVSDGAVWIWDRIGSIVKQAGIPDSVKIHEVLDNCYAVHHVSLALSALGISDEDRNPLYRELRTHLRNGQWRSVVEELEMLSTENPEYPRIQTEVSYLRHHGEAGHLAYPAFRGHGLPLGSGAIESRIRRVINLRLKGLRQCGHTNAVINSAHGSGTPRRCPAKLNAETKPRIPQHNSRFLHTQFGIAPWSTAKRLLEDGLKH</sequence>
<organism evidence="1 2">
    <name type="scientific">Planctomyces bekefii</name>
    <dbReference type="NCBI Taxonomy" id="1653850"/>
    <lineage>
        <taxon>Bacteria</taxon>
        <taxon>Pseudomonadati</taxon>
        <taxon>Planctomycetota</taxon>
        <taxon>Planctomycetia</taxon>
        <taxon>Planctomycetales</taxon>
        <taxon>Planctomycetaceae</taxon>
        <taxon>Planctomyces</taxon>
    </lineage>
</organism>
<comment type="caution">
    <text evidence="1">The sequence shown here is derived from an EMBL/GenBank/DDBJ whole genome shotgun (WGS) entry which is preliminary data.</text>
</comment>
<dbReference type="Proteomes" id="UP000321083">
    <property type="component" value="Unassembled WGS sequence"/>
</dbReference>